<dbReference type="InterPro" id="IPR029000">
    <property type="entry name" value="Cyclophilin-like_dom_sf"/>
</dbReference>
<dbReference type="InterPro" id="IPR002130">
    <property type="entry name" value="Cyclophilin-type_PPIase_dom"/>
</dbReference>
<feature type="compositionally biased region" description="Polar residues" evidence="1">
    <location>
        <begin position="1"/>
        <end position="16"/>
    </location>
</feature>
<keyword evidence="4" id="KW-1185">Reference proteome</keyword>
<dbReference type="Proteomes" id="UP000250275">
    <property type="component" value="Unassembled WGS sequence"/>
</dbReference>
<feature type="domain" description="PPIase cyclophilin-type" evidence="2">
    <location>
        <begin position="19"/>
        <end position="86"/>
    </location>
</feature>
<keyword evidence="3" id="KW-0413">Isomerase</keyword>
<dbReference type="EMBL" id="KQ769372">
    <property type="protein sequence ID" value="OAD52872.1"/>
    <property type="molecule type" value="Genomic_DNA"/>
</dbReference>
<organism evidence="3 4">
    <name type="scientific">Eufriesea mexicana</name>
    <dbReference type="NCBI Taxonomy" id="516756"/>
    <lineage>
        <taxon>Eukaryota</taxon>
        <taxon>Metazoa</taxon>
        <taxon>Ecdysozoa</taxon>
        <taxon>Arthropoda</taxon>
        <taxon>Hexapoda</taxon>
        <taxon>Insecta</taxon>
        <taxon>Pterygota</taxon>
        <taxon>Neoptera</taxon>
        <taxon>Endopterygota</taxon>
        <taxon>Hymenoptera</taxon>
        <taxon>Apocrita</taxon>
        <taxon>Aculeata</taxon>
        <taxon>Apoidea</taxon>
        <taxon>Anthophila</taxon>
        <taxon>Apidae</taxon>
        <taxon>Eufriesea</taxon>
    </lineage>
</organism>
<evidence type="ECO:0000256" key="1">
    <source>
        <dbReference type="SAM" id="MobiDB-lite"/>
    </source>
</evidence>
<evidence type="ECO:0000259" key="2">
    <source>
        <dbReference type="Pfam" id="PF00160"/>
    </source>
</evidence>
<evidence type="ECO:0000313" key="4">
    <source>
        <dbReference type="Proteomes" id="UP000250275"/>
    </source>
</evidence>
<dbReference type="GO" id="GO:0003755">
    <property type="term" value="F:peptidyl-prolyl cis-trans isomerase activity"/>
    <property type="evidence" value="ECO:0007669"/>
    <property type="project" value="InterPro"/>
</dbReference>
<name>A0A310SHF8_9HYME</name>
<accession>A0A310SHF8</accession>
<protein>
    <submittedName>
        <fullName evidence="3">Peptidyl-prolyl isomerase cwc27</fullName>
    </submittedName>
</protein>
<dbReference type="Pfam" id="PF00160">
    <property type="entry name" value="Pro_isomerase"/>
    <property type="match status" value="1"/>
</dbReference>
<dbReference type="SUPFAM" id="SSF50891">
    <property type="entry name" value="Cyclophilin-like"/>
    <property type="match status" value="1"/>
</dbReference>
<proteinExistence type="predicted"/>
<feature type="region of interest" description="Disordered" evidence="1">
    <location>
        <begin position="1"/>
        <end position="32"/>
    </location>
</feature>
<gene>
    <name evidence="3" type="ORF">WN48_11277</name>
</gene>
<dbReference type="AlphaFoldDB" id="A0A310SHF8"/>
<sequence length="99" mass="11169">MSTTSVWNTTQQSPATKVTGIIGLEPPKKDDNGSRYFFILSSTPDLQRKHTIFGRVTGESIYSMLELEEALVDENDKPHYPPRLIKTITLNNPFSDIMP</sequence>
<reference evidence="3 4" key="1">
    <citation type="submission" date="2015-07" db="EMBL/GenBank/DDBJ databases">
        <title>The genome of Eufriesea mexicana.</title>
        <authorList>
            <person name="Pan H."/>
            <person name="Kapheim K."/>
        </authorList>
    </citation>
    <scope>NUCLEOTIDE SEQUENCE [LARGE SCALE GENOMIC DNA]</scope>
    <source>
        <strain evidence="3">0111107269</strain>
        <tissue evidence="3">Whole body</tissue>
    </source>
</reference>
<evidence type="ECO:0000313" key="3">
    <source>
        <dbReference type="EMBL" id="OAD52872.1"/>
    </source>
</evidence>
<dbReference type="Gene3D" id="2.40.100.10">
    <property type="entry name" value="Cyclophilin-like"/>
    <property type="match status" value="1"/>
</dbReference>